<accession>W4LX38</accession>
<feature type="binding site" evidence="5">
    <location>
        <position position="7"/>
    </location>
    <ligand>
        <name>Mg(2+)</name>
        <dbReference type="ChEBI" id="CHEBI:18420"/>
    </ligand>
</feature>
<comment type="cofactor">
    <cofactor evidence="5">
        <name>Mg(2+)</name>
        <dbReference type="ChEBI" id="CHEBI:18420"/>
    </cofactor>
</comment>
<evidence type="ECO:0000313" key="7">
    <source>
        <dbReference type="Proteomes" id="UP000019141"/>
    </source>
</evidence>
<dbReference type="GO" id="GO:0016788">
    <property type="term" value="F:hydrolase activity, acting on ester bonds"/>
    <property type="evidence" value="ECO:0007669"/>
    <property type="project" value="InterPro"/>
</dbReference>
<dbReference type="GO" id="GO:0090729">
    <property type="term" value="F:toxin activity"/>
    <property type="evidence" value="ECO:0007669"/>
    <property type="project" value="UniProtKB-KW"/>
</dbReference>
<dbReference type="HAMAP" id="MF_00265">
    <property type="entry name" value="VapC_Nob1"/>
    <property type="match status" value="1"/>
</dbReference>
<dbReference type="InterPro" id="IPR022907">
    <property type="entry name" value="VapC_family"/>
</dbReference>
<organism evidence="6 7">
    <name type="scientific">Entotheonella factor</name>
    <dbReference type="NCBI Taxonomy" id="1429438"/>
    <lineage>
        <taxon>Bacteria</taxon>
        <taxon>Pseudomonadati</taxon>
        <taxon>Nitrospinota/Tectimicrobiota group</taxon>
        <taxon>Candidatus Tectimicrobiota</taxon>
        <taxon>Candidatus Entotheonellia</taxon>
        <taxon>Candidatus Entotheonellales</taxon>
        <taxon>Candidatus Entotheonellaceae</taxon>
        <taxon>Candidatus Entotheonella</taxon>
    </lineage>
</organism>
<evidence type="ECO:0000256" key="1">
    <source>
        <dbReference type="ARBA" id="ARBA00022649"/>
    </source>
</evidence>
<comment type="function">
    <text evidence="5">Toxic component of a toxin-antitoxin (TA) system. An RNase.</text>
</comment>
<evidence type="ECO:0000313" key="6">
    <source>
        <dbReference type="EMBL" id="ETX01942.1"/>
    </source>
</evidence>
<sequence>MTSYLLDINLLLALTDPMHVHHELAHQWFARTGRHLWATCPLTENGFVRIASHPKYPNRPGDANMVLAMLHQFCTMEGHEFWADDISLRHILLADVVFTHQQITDLYLLGLAIHRQGKLATLDHRIPAWAIQDGSQALEMLPLE</sequence>
<keyword evidence="3 5" id="KW-0479">Metal-binding</keyword>
<dbReference type="HOGENOM" id="CLU_145365_0_0_7"/>
<dbReference type="GO" id="GO:0000287">
    <property type="term" value="F:magnesium ion binding"/>
    <property type="evidence" value="ECO:0007669"/>
    <property type="project" value="UniProtKB-UniRule"/>
</dbReference>
<dbReference type="InterPro" id="IPR006226">
    <property type="entry name" value="Mtu_PIN"/>
</dbReference>
<dbReference type="EMBL" id="AZHW01000187">
    <property type="protein sequence ID" value="ETX01942.1"/>
    <property type="molecule type" value="Genomic_DNA"/>
</dbReference>
<dbReference type="GO" id="GO:0004540">
    <property type="term" value="F:RNA nuclease activity"/>
    <property type="evidence" value="ECO:0007669"/>
    <property type="project" value="InterPro"/>
</dbReference>
<evidence type="ECO:0000256" key="2">
    <source>
        <dbReference type="ARBA" id="ARBA00022722"/>
    </source>
</evidence>
<evidence type="ECO:0000256" key="3">
    <source>
        <dbReference type="ARBA" id="ARBA00022723"/>
    </source>
</evidence>
<dbReference type="EC" id="3.1.-.-" evidence="5"/>
<comment type="similarity">
    <text evidence="5">Belongs to the PINc/VapC protein family.</text>
</comment>
<comment type="caution">
    <text evidence="6">The sequence shown here is derived from an EMBL/GenBank/DDBJ whole genome shotgun (WGS) entry which is preliminary data.</text>
</comment>
<dbReference type="SUPFAM" id="SSF88723">
    <property type="entry name" value="PIN domain-like"/>
    <property type="match status" value="1"/>
</dbReference>
<proteinExistence type="inferred from homology"/>
<feature type="binding site" evidence="5">
    <location>
        <position position="105"/>
    </location>
    <ligand>
        <name>Mg(2+)</name>
        <dbReference type="ChEBI" id="CHEBI:18420"/>
    </ligand>
</feature>
<keyword evidence="2 5" id="KW-0540">Nuclease</keyword>
<keyword evidence="4 5" id="KW-0378">Hydrolase</keyword>
<evidence type="ECO:0000256" key="5">
    <source>
        <dbReference type="HAMAP-Rule" id="MF_00265"/>
    </source>
</evidence>
<keyword evidence="5" id="KW-0460">Magnesium</keyword>
<name>W4LX38_ENTF1</name>
<reference evidence="6 7" key="1">
    <citation type="journal article" date="2014" name="Nature">
        <title>An environmental bacterial taxon with a large and distinct metabolic repertoire.</title>
        <authorList>
            <person name="Wilson M.C."/>
            <person name="Mori T."/>
            <person name="Ruckert C."/>
            <person name="Uria A.R."/>
            <person name="Helf M.J."/>
            <person name="Takada K."/>
            <person name="Gernert C."/>
            <person name="Steffens U.A."/>
            <person name="Heycke N."/>
            <person name="Schmitt S."/>
            <person name="Rinke C."/>
            <person name="Helfrich E.J."/>
            <person name="Brachmann A.O."/>
            <person name="Gurgui C."/>
            <person name="Wakimoto T."/>
            <person name="Kracht M."/>
            <person name="Crusemann M."/>
            <person name="Hentschel U."/>
            <person name="Abe I."/>
            <person name="Matsunaga S."/>
            <person name="Kalinowski J."/>
            <person name="Takeyama H."/>
            <person name="Piel J."/>
        </authorList>
    </citation>
    <scope>NUCLEOTIDE SEQUENCE [LARGE SCALE GENOMIC DNA]</scope>
    <source>
        <strain evidence="7">TSY1</strain>
    </source>
</reference>
<keyword evidence="7" id="KW-1185">Reference proteome</keyword>
<dbReference type="AlphaFoldDB" id="W4LX38"/>
<dbReference type="NCBIfam" id="TIGR00028">
    <property type="entry name" value="Mtu_PIN_fam"/>
    <property type="match status" value="1"/>
</dbReference>
<dbReference type="InterPro" id="IPR029060">
    <property type="entry name" value="PIN-like_dom_sf"/>
</dbReference>
<evidence type="ECO:0000256" key="4">
    <source>
        <dbReference type="ARBA" id="ARBA00022801"/>
    </source>
</evidence>
<protein>
    <recommendedName>
        <fullName evidence="5">Ribonuclease VapC</fullName>
        <shortName evidence="5">RNase VapC</shortName>
        <ecNumber evidence="5">3.1.-.-</ecNumber>
    </recommendedName>
    <alternativeName>
        <fullName evidence="5">Toxin VapC</fullName>
    </alternativeName>
</protein>
<keyword evidence="1 5" id="KW-1277">Toxin-antitoxin system</keyword>
<gene>
    <name evidence="5" type="primary">vapC</name>
    <name evidence="6" type="ORF">ETSY1_05410</name>
</gene>
<dbReference type="Proteomes" id="UP000019141">
    <property type="component" value="Unassembled WGS sequence"/>
</dbReference>
<keyword evidence="5" id="KW-0800">Toxin</keyword>